<dbReference type="RefSeq" id="WP_031051322.1">
    <property type="nucleotide sequence ID" value="NZ_JBHSPX010000015.1"/>
</dbReference>
<dbReference type="EMBL" id="JBHSPX010000015">
    <property type="protein sequence ID" value="MFC6067812.1"/>
    <property type="molecule type" value="Genomic_DNA"/>
</dbReference>
<sequence length="321" mass="35002">MSTLTDTRPATARSRGPLHGLTWLVWRRNRTAFLLLAAVTVVSCGYCLYHRAGVLDFVAQYGNTIRYSEKFEKAYKEVFDRTYDLSYLPALLGIFLGAPLIAGEQEHGTVRLATTQSVSRTRWIAATVGLPLLAVLVCTTLISLAFTALWTPANQLVNYGDWLGGTIFDITGPVPVALALFLTGCGMAVGMLVRRVVPAMLLTLVVTTGTSFVLDWLRPRLATPHTATGPASGDFPAIPDSAINFDQWLGTADGRLLGWGTCVDAKNEAACQADQGIVHKIVEYFSLDQMAGMQWRGAALLLVLTALIVAFIVQWTRRRPL</sequence>
<name>A0ABW1N1C3_9ACTN</name>
<evidence type="ECO:0000256" key="1">
    <source>
        <dbReference type="SAM" id="Phobius"/>
    </source>
</evidence>
<dbReference type="Proteomes" id="UP001596139">
    <property type="component" value="Unassembled WGS sequence"/>
</dbReference>
<evidence type="ECO:0000313" key="3">
    <source>
        <dbReference type="Proteomes" id="UP001596139"/>
    </source>
</evidence>
<feature type="transmembrane region" description="Helical" evidence="1">
    <location>
        <begin position="196"/>
        <end position="214"/>
    </location>
</feature>
<keyword evidence="1" id="KW-0472">Membrane</keyword>
<feature type="transmembrane region" description="Helical" evidence="1">
    <location>
        <begin position="170"/>
        <end position="189"/>
    </location>
</feature>
<keyword evidence="1" id="KW-0812">Transmembrane</keyword>
<organism evidence="2 3">
    <name type="scientific">Streptomyces ochraceiscleroticus</name>
    <dbReference type="NCBI Taxonomy" id="47761"/>
    <lineage>
        <taxon>Bacteria</taxon>
        <taxon>Bacillati</taxon>
        <taxon>Actinomycetota</taxon>
        <taxon>Actinomycetes</taxon>
        <taxon>Kitasatosporales</taxon>
        <taxon>Streptomycetaceae</taxon>
        <taxon>Streptomyces</taxon>
    </lineage>
</organism>
<gene>
    <name evidence="2" type="ORF">ACFP4F_35425</name>
</gene>
<accession>A0ABW1N1C3</accession>
<feature type="transmembrane region" description="Helical" evidence="1">
    <location>
        <begin position="32"/>
        <end position="52"/>
    </location>
</feature>
<feature type="transmembrane region" description="Helical" evidence="1">
    <location>
        <begin position="123"/>
        <end position="150"/>
    </location>
</feature>
<feature type="transmembrane region" description="Helical" evidence="1">
    <location>
        <begin position="295"/>
        <end position="315"/>
    </location>
</feature>
<keyword evidence="1" id="KW-1133">Transmembrane helix</keyword>
<evidence type="ECO:0000313" key="2">
    <source>
        <dbReference type="EMBL" id="MFC6067812.1"/>
    </source>
</evidence>
<proteinExistence type="predicted"/>
<reference evidence="3" key="1">
    <citation type="journal article" date="2019" name="Int. J. Syst. Evol. Microbiol.">
        <title>The Global Catalogue of Microorganisms (GCM) 10K type strain sequencing project: providing services to taxonomists for standard genome sequencing and annotation.</title>
        <authorList>
            <consortium name="The Broad Institute Genomics Platform"/>
            <consortium name="The Broad Institute Genome Sequencing Center for Infectious Disease"/>
            <person name="Wu L."/>
            <person name="Ma J."/>
        </authorList>
    </citation>
    <scope>NUCLEOTIDE SEQUENCE [LARGE SCALE GENOMIC DNA]</scope>
    <source>
        <strain evidence="3">CGMCC 1.15180</strain>
    </source>
</reference>
<comment type="caution">
    <text evidence="2">The sequence shown here is derived from an EMBL/GenBank/DDBJ whole genome shotgun (WGS) entry which is preliminary data.</text>
</comment>
<protein>
    <submittedName>
        <fullName evidence="2">ABC transporter permease</fullName>
    </submittedName>
</protein>
<feature type="transmembrane region" description="Helical" evidence="1">
    <location>
        <begin position="85"/>
        <end position="102"/>
    </location>
</feature>
<keyword evidence="3" id="KW-1185">Reference proteome</keyword>